<protein>
    <submittedName>
        <fullName evidence="2">Uncharacterized protein</fullName>
    </submittedName>
</protein>
<name>A0AAV2JXQ8_KNICA</name>
<accession>A0AAV2JXQ8</accession>
<feature type="compositionally biased region" description="Low complexity" evidence="1">
    <location>
        <begin position="121"/>
        <end position="139"/>
    </location>
</feature>
<evidence type="ECO:0000256" key="1">
    <source>
        <dbReference type="SAM" id="MobiDB-lite"/>
    </source>
</evidence>
<dbReference type="EMBL" id="OZ035837">
    <property type="protein sequence ID" value="CAL1581410.1"/>
    <property type="molecule type" value="Genomic_DNA"/>
</dbReference>
<dbReference type="AlphaFoldDB" id="A0AAV2JXQ8"/>
<organism evidence="2 3">
    <name type="scientific">Knipowitschia caucasica</name>
    <name type="common">Caucasian dwarf goby</name>
    <name type="synonym">Pomatoschistus caucasicus</name>
    <dbReference type="NCBI Taxonomy" id="637954"/>
    <lineage>
        <taxon>Eukaryota</taxon>
        <taxon>Metazoa</taxon>
        <taxon>Chordata</taxon>
        <taxon>Craniata</taxon>
        <taxon>Vertebrata</taxon>
        <taxon>Euteleostomi</taxon>
        <taxon>Actinopterygii</taxon>
        <taxon>Neopterygii</taxon>
        <taxon>Teleostei</taxon>
        <taxon>Neoteleostei</taxon>
        <taxon>Acanthomorphata</taxon>
        <taxon>Gobiaria</taxon>
        <taxon>Gobiiformes</taxon>
        <taxon>Gobioidei</taxon>
        <taxon>Gobiidae</taxon>
        <taxon>Gobiinae</taxon>
        <taxon>Knipowitschia</taxon>
    </lineage>
</organism>
<feature type="compositionally biased region" description="Low complexity" evidence="1">
    <location>
        <begin position="76"/>
        <end position="88"/>
    </location>
</feature>
<keyword evidence="3" id="KW-1185">Reference proteome</keyword>
<proteinExistence type="predicted"/>
<gene>
    <name evidence="2" type="ORF">KC01_LOCUS12173</name>
</gene>
<sequence length="175" mass="19922">MARETLRNDYMYPIDSGNIKPTTALVQSISEGASWQRTIDRLAEDMKEMRTDVRKLSEENERLRQGARDGSSTTPQRCQCRCGARGCQSLRSWSEPRGRSPEAGWQQRRGEKYSGPERRSPSPYNRRSSSPYNSRSDSPGRQNLKPTGDVVFNAPEQRRGVRFLSPDNHQQGNGM</sequence>
<feature type="compositionally biased region" description="Basic and acidic residues" evidence="1">
    <location>
        <begin position="108"/>
        <end position="120"/>
    </location>
</feature>
<dbReference type="Proteomes" id="UP001497482">
    <property type="component" value="Chromosome 15"/>
</dbReference>
<feature type="region of interest" description="Disordered" evidence="1">
    <location>
        <begin position="50"/>
        <end position="175"/>
    </location>
</feature>
<feature type="compositionally biased region" description="Basic and acidic residues" evidence="1">
    <location>
        <begin position="50"/>
        <end position="67"/>
    </location>
</feature>
<evidence type="ECO:0000313" key="3">
    <source>
        <dbReference type="Proteomes" id="UP001497482"/>
    </source>
</evidence>
<evidence type="ECO:0000313" key="2">
    <source>
        <dbReference type="EMBL" id="CAL1581410.1"/>
    </source>
</evidence>
<reference evidence="2 3" key="1">
    <citation type="submission" date="2024-04" db="EMBL/GenBank/DDBJ databases">
        <authorList>
            <person name="Waldvogel A.-M."/>
            <person name="Schoenle A."/>
        </authorList>
    </citation>
    <scope>NUCLEOTIDE SEQUENCE [LARGE SCALE GENOMIC DNA]</scope>
</reference>